<proteinExistence type="predicted"/>
<dbReference type="EMBL" id="FMJD01000010">
    <property type="protein sequence ID" value="SCM78073.1"/>
    <property type="molecule type" value="Genomic_DNA"/>
</dbReference>
<reference evidence="2" key="1">
    <citation type="submission" date="2016-08" db="EMBL/GenBank/DDBJ databases">
        <authorList>
            <person name="Seilhamer J.J."/>
        </authorList>
    </citation>
    <scope>NUCLEOTIDE SEQUENCE</scope>
    <source>
        <strain evidence="2">86</strain>
    </source>
</reference>
<feature type="region of interest" description="Disordered" evidence="1">
    <location>
        <begin position="1"/>
        <end position="25"/>
    </location>
</feature>
<gene>
    <name evidence="2" type="ORF">KL86PLE_60395</name>
</gene>
<accession>A0A212LKL5</accession>
<feature type="region of interest" description="Disordered" evidence="1">
    <location>
        <begin position="37"/>
        <end position="57"/>
    </location>
</feature>
<name>A0A212LKL5_9HYPH</name>
<organism evidence="2">
    <name type="scientific">uncultured Pleomorphomonas sp</name>
    <dbReference type="NCBI Taxonomy" id="442121"/>
    <lineage>
        <taxon>Bacteria</taxon>
        <taxon>Pseudomonadati</taxon>
        <taxon>Pseudomonadota</taxon>
        <taxon>Alphaproteobacteria</taxon>
        <taxon>Hyphomicrobiales</taxon>
        <taxon>Pleomorphomonadaceae</taxon>
        <taxon>Pleomorphomonas</taxon>
        <taxon>environmental samples</taxon>
    </lineage>
</organism>
<evidence type="ECO:0000313" key="2">
    <source>
        <dbReference type="EMBL" id="SCM78073.1"/>
    </source>
</evidence>
<dbReference type="AlphaFoldDB" id="A0A212LKL5"/>
<protein>
    <submittedName>
        <fullName evidence="2">Uncharacterized protein</fullName>
    </submittedName>
</protein>
<evidence type="ECO:0000256" key="1">
    <source>
        <dbReference type="SAM" id="MobiDB-lite"/>
    </source>
</evidence>
<sequence>MEERPRPRLKGATLAKTNSGGLGGWIEPEPVRSVIAGGRRHPAGFPWHRQGGNGAKL</sequence>